<feature type="domain" description="RNA polymerase sigma factor 70 region 4 type 2" evidence="5">
    <location>
        <begin position="133"/>
        <end position="184"/>
    </location>
</feature>
<dbReference type="NCBIfam" id="TIGR02937">
    <property type="entry name" value="sigma70-ECF"/>
    <property type="match status" value="1"/>
</dbReference>
<organism evidence="6 7">
    <name type="scientific">Dyadobacter linearis</name>
    <dbReference type="NCBI Taxonomy" id="2823330"/>
    <lineage>
        <taxon>Bacteria</taxon>
        <taxon>Pseudomonadati</taxon>
        <taxon>Bacteroidota</taxon>
        <taxon>Cytophagia</taxon>
        <taxon>Cytophagales</taxon>
        <taxon>Spirosomataceae</taxon>
        <taxon>Dyadobacter</taxon>
    </lineage>
</organism>
<evidence type="ECO:0000256" key="1">
    <source>
        <dbReference type="ARBA" id="ARBA00010641"/>
    </source>
</evidence>
<dbReference type="Gene3D" id="1.10.1740.10">
    <property type="match status" value="1"/>
</dbReference>
<keyword evidence="3" id="KW-0731">Sigma factor</keyword>
<dbReference type="PANTHER" id="PTHR43133:SF46">
    <property type="entry name" value="RNA POLYMERASE SIGMA-70 FACTOR ECF SUBFAMILY"/>
    <property type="match status" value="1"/>
</dbReference>
<protein>
    <recommendedName>
        <fullName evidence="5">RNA polymerase sigma factor 70 region 4 type 2 domain-containing protein</fullName>
    </recommendedName>
</protein>
<dbReference type="InterPro" id="IPR013324">
    <property type="entry name" value="RNA_pol_sigma_r3/r4-like"/>
</dbReference>
<sequence length="202" mass="24047">MKLPFHRTDAPDDNSTWQRFIAGDVDAFEQLMSMHFQGLFHYGSKFSRDKEFVKDAIQDLFLILWEKRRKLSHEVVVRPYLMASLRRLMHRSQQSRFPILDISKDNQEANFEIAFSVEQDYIEHESTIVLANKLKHLLDQLPTRQKEVIYLKFFQEMDRTQISEIMDISPQTVSNLLQIAIKQLKNYWGVTLPIFFLMHILI</sequence>
<keyword evidence="2" id="KW-0805">Transcription regulation</keyword>
<comment type="similarity">
    <text evidence="1">Belongs to the sigma-70 factor family. ECF subfamily.</text>
</comment>
<dbReference type="Proteomes" id="UP000679725">
    <property type="component" value="Unassembled WGS sequence"/>
</dbReference>
<dbReference type="Pfam" id="PF08281">
    <property type="entry name" value="Sigma70_r4_2"/>
    <property type="match status" value="1"/>
</dbReference>
<reference evidence="6 7" key="1">
    <citation type="submission" date="2021-04" db="EMBL/GenBank/DDBJ databases">
        <authorList>
            <person name="Rodrigo-Torres L."/>
            <person name="Arahal R. D."/>
            <person name="Lucena T."/>
        </authorList>
    </citation>
    <scope>NUCLEOTIDE SEQUENCE [LARGE SCALE GENOMIC DNA]</scope>
    <source>
        <strain evidence="6 7">CECT 9623</strain>
    </source>
</reference>
<dbReference type="InterPro" id="IPR013325">
    <property type="entry name" value="RNA_pol_sigma_r2"/>
</dbReference>
<evidence type="ECO:0000259" key="5">
    <source>
        <dbReference type="Pfam" id="PF08281"/>
    </source>
</evidence>
<evidence type="ECO:0000313" key="6">
    <source>
        <dbReference type="EMBL" id="CAG5067366.1"/>
    </source>
</evidence>
<dbReference type="CDD" id="cd06171">
    <property type="entry name" value="Sigma70_r4"/>
    <property type="match status" value="1"/>
</dbReference>
<evidence type="ECO:0000256" key="3">
    <source>
        <dbReference type="ARBA" id="ARBA00023082"/>
    </source>
</evidence>
<dbReference type="InterPro" id="IPR014284">
    <property type="entry name" value="RNA_pol_sigma-70_dom"/>
</dbReference>
<dbReference type="InterPro" id="IPR013249">
    <property type="entry name" value="RNA_pol_sigma70_r4_t2"/>
</dbReference>
<proteinExistence type="inferred from homology"/>
<name>A0ABM8UIN9_9BACT</name>
<evidence type="ECO:0000313" key="7">
    <source>
        <dbReference type="Proteomes" id="UP000679725"/>
    </source>
</evidence>
<dbReference type="PANTHER" id="PTHR43133">
    <property type="entry name" value="RNA POLYMERASE ECF-TYPE SIGMA FACTO"/>
    <property type="match status" value="1"/>
</dbReference>
<dbReference type="SUPFAM" id="SSF88946">
    <property type="entry name" value="Sigma2 domain of RNA polymerase sigma factors"/>
    <property type="match status" value="1"/>
</dbReference>
<keyword evidence="4" id="KW-0804">Transcription</keyword>
<dbReference type="SUPFAM" id="SSF88659">
    <property type="entry name" value="Sigma3 and sigma4 domains of RNA polymerase sigma factors"/>
    <property type="match status" value="1"/>
</dbReference>
<evidence type="ECO:0000256" key="4">
    <source>
        <dbReference type="ARBA" id="ARBA00023163"/>
    </source>
</evidence>
<dbReference type="Gene3D" id="1.10.10.10">
    <property type="entry name" value="Winged helix-like DNA-binding domain superfamily/Winged helix DNA-binding domain"/>
    <property type="match status" value="1"/>
</dbReference>
<evidence type="ECO:0000256" key="2">
    <source>
        <dbReference type="ARBA" id="ARBA00023015"/>
    </source>
</evidence>
<accession>A0ABM8UIN9</accession>
<dbReference type="RefSeq" id="WP_215231550.1">
    <property type="nucleotide sequence ID" value="NZ_CAJRAU010000001.1"/>
</dbReference>
<comment type="caution">
    <text evidence="6">The sequence shown here is derived from an EMBL/GenBank/DDBJ whole genome shotgun (WGS) entry which is preliminary data.</text>
</comment>
<dbReference type="EMBL" id="CAJRAU010000001">
    <property type="protein sequence ID" value="CAG5067366.1"/>
    <property type="molecule type" value="Genomic_DNA"/>
</dbReference>
<dbReference type="InterPro" id="IPR039425">
    <property type="entry name" value="RNA_pol_sigma-70-like"/>
</dbReference>
<keyword evidence="7" id="KW-1185">Reference proteome</keyword>
<dbReference type="InterPro" id="IPR036388">
    <property type="entry name" value="WH-like_DNA-bd_sf"/>
</dbReference>
<gene>
    <name evidence="6" type="ORF">DYBT9623_00086</name>
</gene>